<keyword evidence="6" id="KW-1015">Disulfide bond</keyword>
<dbReference type="FunFam" id="3.10.450.10:FF:000003">
    <property type="entry name" value="Cathelicidin antimicrobial peptide"/>
    <property type="match status" value="1"/>
</dbReference>
<sequence length="177" mass="20141">METQRDSTSLQRWSLLLLLLLGLVVTPATSRTLSYREAVLRVVDSLNQRSSDENLYRLLKLNSEPQGDENPNIPQPASFTVKETVCPKTTQQPLEQCDFKDNGLVKQCAGTVSLDEDKSYFDISCEENVFPFDAQNLEVSKYGGLRDLLGRARRGIRRIGRRIRGLFTKYQLPQEES</sequence>
<dbReference type="GeneID" id="101677996"/>
<protein>
    <submittedName>
        <fullName evidence="9">Cathelicidin antimicrobial peptide isoform X1</fullName>
    </submittedName>
</protein>
<dbReference type="Proteomes" id="UP000000715">
    <property type="component" value="Unplaced"/>
</dbReference>
<evidence type="ECO:0000256" key="4">
    <source>
        <dbReference type="ARBA" id="ARBA00022529"/>
    </source>
</evidence>
<dbReference type="GO" id="GO:0061844">
    <property type="term" value="P:antimicrobial humoral immune response mediated by antimicrobial peptide"/>
    <property type="evidence" value="ECO:0007669"/>
    <property type="project" value="TreeGrafter"/>
</dbReference>
<dbReference type="GO" id="GO:0050830">
    <property type="term" value="P:defense response to Gram-positive bacterium"/>
    <property type="evidence" value="ECO:0007669"/>
    <property type="project" value="TreeGrafter"/>
</dbReference>
<feature type="signal peptide" evidence="7">
    <location>
        <begin position="1"/>
        <end position="30"/>
    </location>
</feature>
<evidence type="ECO:0000256" key="3">
    <source>
        <dbReference type="ARBA" id="ARBA00022525"/>
    </source>
</evidence>
<dbReference type="RefSeq" id="XP_012916214.2">
    <property type="nucleotide sequence ID" value="XM_013060760.2"/>
</dbReference>
<reference evidence="9" key="1">
    <citation type="submission" date="2025-08" db="UniProtKB">
        <authorList>
            <consortium name="RefSeq"/>
        </authorList>
    </citation>
    <scope>IDENTIFICATION</scope>
    <source>
        <tissue evidence="9">Brain</tissue>
    </source>
</reference>
<evidence type="ECO:0000256" key="6">
    <source>
        <dbReference type="ARBA" id="ARBA00023157"/>
    </source>
</evidence>
<accession>A0A8U0NX25</accession>
<feature type="chain" id="PRO_5035919317" evidence="7">
    <location>
        <begin position="31"/>
        <end position="177"/>
    </location>
</feature>
<comment type="similarity">
    <text evidence="2">Belongs to the cathelicidin family.</text>
</comment>
<keyword evidence="7" id="KW-0732">Signal</keyword>
<dbReference type="InterPro" id="IPR001894">
    <property type="entry name" value="Cathelicidin-like"/>
</dbReference>
<dbReference type="AlphaFoldDB" id="A0A8U0NX25"/>
<dbReference type="PANTHER" id="PTHR10206:SF2">
    <property type="entry name" value="CATHELICIDIN ANTIMICROBIAL PEPTIDE"/>
    <property type="match status" value="1"/>
</dbReference>
<dbReference type="Pfam" id="PF00666">
    <property type="entry name" value="Cathelicidins"/>
    <property type="match status" value="1"/>
</dbReference>
<comment type="subcellular location">
    <subcellularLocation>
        <location evidence="1">Secreted</location>
    </subcellularLocation>
</comment>
<proteinExistence type="inferred from homology"/>
<dbReference type="GO" id="GO:0005615">
    <property type="term" value="C:extracellular space"/>
    <property type="evidence" value="ECO:0007669"/>
    <property type="project" value="TreeGrafter"/>
</dbReference>
<dbReference type="CTD" id="820"/>
<dbReference type="SUPFAM" id="SSF54403">
    <property type="entry name" value="Cystatin/monellin"/>
    <property type="match status" value="1"/>
</dbReference>
<name>A0A8U0NX25_MUSPF</name>
<evidence type="ECO:0000256" key="1">
    <source>
        <dbReference type="ARBA" id="ARBA00004613"/>
    </source>
</evidence>
<evidence type="ECO:0000256" key="5">
    <source>
        <dbReference type="ARBA" id="ARBA00023022"/>
    </source>
</evidence>
<keyword evidence="8" id="KW-1185">Reference proteome</keyword>
<dbReference type="GO" id="GO:0045087">
    <property type="term" value="P:innate immune response"/>
    <property type="evidence" value="ECO:0007669"/>
    <property type="project" value="TreeGrafter"/>
</dbReference>
<dbReference type="GO" id="GO:0001530">
    <property type="term" value="F:lipopolysaccharide binding"/>
    <property type="evidence" value="ECO:0007669"/>
    <property type="project" value="TreeGrafter"/>
</dbReference>
<dbReference type="PANTHER" id="PTHR10206">
    <property type="entry name" value="CATHELICIDIN"/>
    <property type="match status" value="1"/>
</dbReference>
<evidence type="ECO:0000256" key="2">
    <source>
        <dbReference type="ARBA" id="ARBA00005320"/>
    </source>
</evidence>
<dbReference type="OrthoDB" id="9930485at2759"/>
<gene>
    <name evidence="9" type="primary">LOC101677996</name>
</gene>
<evidence type="ECO:0000256" key="7">
    <source>
        <dbReference type="SAM" id="SignalP"/>
    </source>
</evidence>
<dbReference type="Gene3D" id="3.10.450.10">
    <property type="match status" value="1"/>
</dbReference>
<evidence type="ECO:0000313" key="9">
    <source>
        <dbReference type="RefSeq" id="XP_012916214.2"/>
    </source>
</evidence>
<keyword evidence="5" id="KW-0044">Antibiotic</keyword>
<dbReference type="GO" id="GO:0050829">
    <property type="term" value="P:defense response to Gram-negative bacterium"/>
    <property type="evidence" value="ECO:0007669"/>
    <property type="project" value="TreeGrafter"/>
</dbReference>
<evidence type="ECO:0000313" key="8">
    <source>
        <dbReference type="Proteomes" id="UP000000715"/>
    </source>
</evidence>
<dbReference type="InterPro" id="IPR046350">
    <property type="entry name" value="Cystatin_sf"/>
</dbReference>
<keyword evidence="3" id="KW-0964">Secreted</keyword>
<organism evidence="8 9">
    <name type="scientific">Mustela putorius furo</name>
    <name type="common">European domestic ferret</name>
    <name type="synonym">Mustela furo</name>
    <dbReference type="NCBI Taxonomy" id="9669"/>
    <lineage>
        <taxon>Eukaryota</taxon>
        <taxon>Metazoa</taxon>
        <taxon>Chordata</taxon>
        <taxon>Craniata</taxon>
        <taxon>Vertebrata</taxon>
        <taxon>Euteleostomi</taxon>
        <taxon>Mammalia</taxon>
        <taxon>Eutheria</taxon>
        <taxon>Laurasiatheria</taxon>
        <taxon>Carnivora</taxon>
        <taxon>Caniformia</taxon>
        <taxon>Musteloidea</taxon>
        <taxon>Mustelidae</taxon>
        <taxon>Mustelinae</taxon>
        <taxon>Mustela</taxon>
    </lineage>
</organism>
<keyword evidence="4" id="KW-0929">Antimicrobial</keyword>